<feature type="domain" description="Lipid/polyisoprenoid-binding YceI-like" evidence="2">
    <location>
        <begin position="99"/>
        <end position="267"/>
    </location>
</feature>
<evidence type="ECO:0000256" key="1">
    <source>
        <dbReference type="ARBA" id="ARBA00008812"/>
    </source>
</evidence>
<dbReference type="Gene3D" id="2.60.40.1120">
    <property type="entry name" value="Carboxypeptidase-like, regulatory domain"/>
    <property type="match status" value="1"/>
</dbReference>
<proteinExistence type="inferred from homology"/>
<evidence type="ECO:0000313" key="3">
    <source>
        <dbReference type="EMBL" id="GAA4616194.1"/>
    </source>
</evidence>
<dbReference type="InterPro" id="IPR036761">
    <property type="entry name" value="TTHA0802/YceI-like_sf"/>
</dbReference>
<dbReference type="Proteomes" id="UP001500212">
    <property type="component" value="Unassembled WGS sequence"/>
</dbReference>
<protein>
    <submittedName>
        <fullName evidence="3">YceI family protein</fullName>
    </submittedName>
</protein>
<keyword evidence="4" id="KW-1185">Reference proteome</keyword>
<accession>A0ABP8TXP9</accession>
<dbReference type="SUPFAM" id="SSF49452">
    <property type="entry name" value="Starch-binding domain-like"/>
    <property type="match status" value="1"/>
</dbReference>
<dbReference type="InterPro" id="IPR013784">
    <property type="entry name" value="Carb-bd-like_fold"/>
</dbReference>
<dbReference type="Pfam" id="PF04264">
    <property type="entry name" value="YceI"/>
    <property type="match status" value="1"/>
</dbReference>
<comment type="caution">
    <text evidence="3">The sequence shown here is derived from an EMBL/GenBank/DDBJ whole genome shotgun (WGS) entry which is preliminary data.</text>
</comment>
<dbReference type="PANTHER" id="PTHR34406:SF1">
    <property type="entry name" value="PROTEIN YCEI"/>
    <property type="match status" value="1"/>
</dbReference>
<dbReference type="Gene3D" id="2.40.128.110">
    <property type="entry name" value="Lipid/polyisoprenoid-binding, YceI-like"/>
    <property type="match status" value="1"/>
</dbReference>
<comment type="similarity">
    <text evidence="1">Belongs to the UPF0312 family.</text>
</comment>
<dbReference type="InterPro" id="IPR007372">
    <property type="entry name" value="Lipid/polyisoprenoid-bd_YceI"/>
</dbReference>
<organism evidence="3 4">
    <name type="scientific">Actinoallomurus liliacearum</name>
    <dbReference type="NCBI Taxonomy" id="1080073"/>
    <lineage>
        <taxon>Bacteria</taxon>
        <taxon>Bacillati</taxon>
        <taxon>Actinomycetota</taxon>
        <taxon>Actinomycetes</taxon>
        <taxon>Streptosporangiales</taxon>
        <taxon>Thermomonosporaceae</taxon>
        <taxon>Actinoallomurus</taxon>
    </lineage>
</organism>
<evidence type="ECO:0000313" key="4">
    <source>
        <dbReference type="Proteomes" id="UP001500212"/>
    </source>
</evidence>
<sequence>MNYANAAVTARIVAPGGWPVEHAILTLTDSTGRQAARVAVDTSGRASMEGVPPGVYTLIVSAAGHQPEARTAVVGPAGLDLGDIEIAGTGGRRFPEPGVWDIDPVHSSVQIRARHIGLVSVRGRITDFGGEIVVTDPVENSTVEVTLRPASIDTGNPDRDTHLRSKDFLYVEEYPDITFRSKGLRRLADDRWAMDSELTIRGTTRPVTLDTTYLGTGPDPWGGTRCGFHAVTELNRDEFAVDWNQAVRVGIATVGGTLRVELDVELVKR</sequence>
<dbReference type="Pfam" id="PF13620">
    <property type="entry name" value="CarboxypepD_reg"/>
    <property type="match status" value="1"/>
</dbReference>
<gene>
    <name evidence="3" type="ORF">GCM10023195_71850</name>
</gene>
<dbReference type="EMBL" id="BAABHJ010000032">
    <property type="protein sequence ID" value="GAA4616194.1"/>
    <property type="molecule type" value="Genomic_DNA"/>
</dbReference>
<evidence type="ECO:0000259" key="2">
    <source>
        <dbReference type="SMART" id="SM00867"/>
    </source>
</evidence>
<dbReference type="SMART" id="SM00867">
    <property type="entry name" value="YceI"/>
    <property type="match status" value="1"/>
</dbReference>
<dbReference type="SUPFAM" id="SSF101874">
    <property type="entry name" value="YceI-like"/>
    <property type="match status" value="1"/>
</dbReference>
<dbReference type="RefSeq" id="WP_345364506.1">
    <property type="nucleotide sequence ID" value="NZ_BAABHJ010000032.1"/>
</dbReference>
<name>A0ABP8TXP9_9ACTN</name>
<reference evidence="4" key="1">
    <citation type="journal article" date="2019" name="Int. J. Syst. Evol. Microbiol.">
        <title>The Global Catalogue of Microorganisms (GCM) 10K type strain sequencing project: providing services to taxonomists for standard genome sequencing and annotation.</title>
        <authorList>
            <consortium name="The Broad Institute Genomics Platform"/>
            <consortium name="The Broad Institute Genome Sequencing Center for Infectious Disease"/>
            <person name="Wu L."/>
            <person name="Ma J."/>
        </authorList>
    </citation>
    <scope>NUCLEOTIDE SEQUENCE [LARGE SCALE GENOMIC DNA]</scope>
    <source>
        <strain evidence="4">JCM 17938</strain>
    </source>
</reference>
<dbReference type="PANTHER" id="PTHR34406">
    <property type="entry name" value="PROTEIN YCEI"/>
    <property type="match status" value="1"/>
</dbReference>